<feature type="compositionally biased region" description="Polar residues" evidence="1">
    <location>
        <begin position="618"/>
        <end position="635"/>
    </location>
</feature>
<protein>
    <submittedName>
        <fullName evidence="2">Uncharacterized protein</fullName>
    </submittedName>
</protein>
<accession>A0A6A5BP65</accession>
<dbReference type="GeneID" id="68111955"/>
<feature type="region of interest" description="Disordered" evidence="1">
    <location>
        <begin position="125"/>
        <end position="151"/>
    </location>
</feature>
<dbReference type="VEuPathDB" id="AmoebaDB:NF0128240"/>
<name>A0A6A5BP65_NAEFO</name>
<dbReference type="EMBL" id="VFQX01000041">
    <property type="protein sequence ID" value="KAF0976061.1"/>
    <property type="molecule type" value="Genomic_DNA"/>
</dbReference>
<sequence length="712" mass="76700">MLLSTPSHHNNNSTIHPSQKVSSNTITTIAAMNPPTRCCGIRFDPPLKEKESTAASAGICRFSLLMTSSSSSSNTSSNSNMSMKDSSMKQNNHDTTFIVDEGETLFGNDDILSQPHHEVELLDASNDFNSSSPNTTPNTTPSNPNNILQNNSSTNAQSLQLYWMMPMMMIQNSSSASSLESMSGVVSCVKDSQAHSLKRKLSEMETRSAPASFLSTTPSETDPTLQPPPRSKMRRLRKPQKLPSSISTASTLSSRSFSTPPLTTLNQQVRSQPPSTCLVVSAESTSQRLSSPPPHSSFDCSTSDKYSSETLLDQCFSESACDDDIFLKEEELSATFGCCESTGSGHSNSSSSPSSSMASTEETTDLFEMTKVLEDNNECHLNTNTCDDASTAANLTLLDSVIMMEDFTQNHNSPQTTLVTPQTTTSSALSEDFLFSSLGYENVNPMVTTNNNNNTNGQSSAMNTTFFAPLNGGAIALFPVQASMMCGAEMQAKNVIIPPPLLLKNNTSGASDATTSRNSATTTETPHVVVKKSLRRVSRNKQRQNLPNGDSTTFSSTSPTTSSSVSASSTATTAADASSTTSQQAHSSPSQENTKQDKKAHSSLPDVKPTTSKRHKSPTSNSQKSKSRTNTDSTTGLTVFTFCDGGYSIPSGKKTSSNNFVSESCKNSSNSSSGWKFHQFDRQKQPLRDSSGFTYHFYQPHSSKVTDDHNDH</sequence>
<keyword evidence="3" id="KW-1185">Reference proteome</keyword>
<evidence type="ECO:0000313" key="2">
    <source>
        <dbReference type="EMBL" id="KAF0976061.1"/>
    </source>
</evidence>
<feature type="compositionally biased region" description="Polar residues" evidence="1">
    <location>
        <begin position="266"/>
        <end position="275"/>
    </location>
</feature>
<feature type="compositionally biased region" description="Basic residues" evidence="1">
    <location>
        <begin position="529"/>
        <end position="542"/>
    </location>
</feature>
<dbReference type="RefSeq" id="XP_044560774.1">
    <property type="nucleotide sequence ID" value="XM_044708183.1"/>
</dbReference>
<feature type="compositionally biased region" description="Basic residues" evidence="1">
    <location>
        <begin position="231"/>
        <end position="240"/>
    </location>
</feature>
<evidence type="ECO:0000256" key="1">
    <source>
        <dbReference type="SAM" id="MobiDB-lite"/>
    </source>
</evidence>
<dbReference type="VEuPathDB" id="AmoebaDB:NfTy_084940"/>
<dbReference type="OrthoDB" id="10611003at2759"/>
<feature type="compositionally biased region" description="Polar residues" evidence="1">
    <location>
        <begin position="213"/>
        <end position="224"/>
    </location>
</feature>
<dbReference type="Proteomes" id="UP000444721">
    <property type="component" value="Unassembled WGS sequence"/>
</dbReference>
<feature type="region of interest" description="Disordered" evidence="1">
    <location>
        <begin position="197"/>
        <end position="302"/>
    </location>
</feature>
<gene>
    <name evidence="2" type="ORF">FDP41_004737</name>
</gene>
<proteinExistence type="predicted"/>
<dbReference type="VEuPathDB" id="AmoebaDB:FDP41_004737"/>
<feature type="compositionally biased region" description="Low complexity" evidence="1">
    <location>
        <begin position="242"/>
        <end position="265"/>
    </location>
</feature>
<feature type="region of interest" description="Disordered" evidence="1">
    <location>
        <begin position="343"/>
        <end position="363"/>
    </location>
</feature>
<feature type="compositionally biased region" description="Low complexity" evidence="1">
    <location>
        <begin position="343"/>
        <end position="361"/>
    </location>
</feature>
<feature type="compositionally biased region" description="Low complexity" evidence="1">
    <location>
        <begin position="129"/>
        <end position="146"/>
    </location>
</feature>
<feature type="compositionally biased region" description="Low complexity" evidence="1">
    <location>
        <begin position="662"/>
        <end position="673"/>
    </location>
</feature>
<feature type="region of interest" description="Disordered" evidence="1">
    <location>
        <begin position="1"/>
        <end position="23"/>
    </location>
</feature>
<feature type="region of interest" description="Disordered" evidence="1">
    <location>
        <begin position="507"/>
        <end position="635"/>
    </location>
</feature>
<feature type="compositionally biased region" description="Low complexity" evidence="1">
    <location>
        <begin position="551"/>
        <end position="590"/>
    </location>
</feature>
<feature type="region of interest" description="Disordered" evidence="1">
    <location>
        <begin position="68"/>
        <end position="90"/>
    </location>
</feature>
<organism evidence="2 3">
    <name type="scientific">Naegleria fowleri</name>
    <name type="common">Brain eating amoeba</name>
    <dbReference type="NCBI Taxonomy" id="5763"/>
    <lineage>
        <taxon>Eukaryota</taxon>
        <taxon>Discoba</taxon>
        <taxon>Heterolobosea</taxon>
        <taxon>Tetramitia</taxon>
        <taxon>Eutetramitia</taxon>
        <taxon>Vahlkampfiidae</taxon>
        <taxon>Naegleria</taxon>
    </lineage>
</organism>
<dbReference type="AlphaFoldDB" id="A0A6A5BP65"/>
<feature type="compositionally biased region" description="Basic and acidic residues" evidence="1">
    <location>
        <begin position="678"/>
        <end position="687"/>
    </location>
</feature>
<reference evidence="2 3" key="1">
    <citation type="journal article" date="2019" name="Sci. Rep.">
        <title>Nanopore sequencing improves the draft genome of the human pathogenic amoeba Naegleria fowleri.</title>
        <authorList>
            <person name="Liechti N."/>
            <person name="Schurch N."/>
            <person name="Bruggmann R."/>
            <person name="Wittwer M."/>
        </authorList>
    </citation>
    <scope>NUCLEOTIDE SEQUENCE [LARGE SCALE GENOMIC DNA]</scope>
    <source>
        <strain evidence="2 3">ATCC 30894</strain>
    </source>
</reference>
<comment type="caution">
    <text evidence="2">The sequence shown here is derived from an EMBL/GenBank/DDBJ whole genome shotgun (WGS) entry which is preliminary data.</text>
</comment>
<feature type="compositionally biased region" description="Low complexity" evidence="1">
    <location>
        <begin position="510"/>
        <end position="525"/>
    </location>
</feature>
<evidence type="ECO:0000313" key="3">
    <source>
        <dbReference type="Proteomes" id="UP000444721"/>
    </source>
</evidence>
<feature type="region of interest" description="Disordered" evidence="1">
    <location>
        <begin position="653"/>
        <end position="712"/>
    </location>
</feature>